<dbReference type="RefSeq" id="WP_174409536.1">
    <property type="nucleotide sequence ID" value="NZ_BLVP01000007.1"/>
</dbReference>
<dbReference type="EMBL" id="BLVP01000007">
    <property type="protein sequence ID" value="GFM36889.1"/>
    <property type="molecule type" value="Genomic_DNA"/>
</dbReference>
<feature type="region of interest" description="Disordered" evidence="1">
    <location>
        <begin position="139"/>
        <end position="164"/>
    </location>
</feature>
<dbReference type="GO" id="GO:0006353">
    <property type="term" value="P:DNA-templated transcription termination"/>
    <property type="evidence" value="ECO:0007669"/>
    <property type="project" value="InterPro"/>
</dbReference>
<gene>
    <name evidence="3" type="ORF">DSM19430T_15730</name>
</gene>
<feature type="compositionally biased region" description="Basic residues" evidence="1">
    <location>
        <begin position="145"/>
        <end position="164"/>
    </location>
</feature>
<feature type="region of interest" description="Disordered" evidence="1">
    <location>
        <begin position="60"/>
        <end position="125"/>
    </location>
</feature>
<protein>
    <recommendedName>
        <fullName evidence="2">Rho termination factor-like N-terminal domain-containing protein</fullName>
    </recommendedName>
</protein>
<keyword evidence="4" id="KW-1185">Reference proteome</keyword>
<organism evidence="3 4">
    <name type="scientific">Desulfovibrio psychrotolerans</name>
    <dbReference type="NCBI Taxonomy" id="415242"/>
    <lineage>
        <taxon>Bacteria</taxon>
        <taxon>Pseudomonadati</taxon>
        <taxon>Thermodesulfobacteriota</taxon>
        <taxon>Desulfovibrionia</taxon>
        <taxon>Desulfovibrionales</taxon>
        <taxon>Desulfovibrionaceae</taxon>
        <taxon>Desulfovibrio</taxon>
    </lineage>
</organism>
<reference evidence="3 4" key="1">
    <citation type="submission" date="2020-05" db="EMBL/GenBank/DDBJ databases">
        <title>Draft genome sequence of Desulfovibrio psychrotolerans JS1T.</title>
        <authorList>
            <person name="Ueno A."/>
            <person name="Tamazawa S."/>
            <person name="Tamamura S."/>
            <person name="Murakami T."/>
            <person name="Kiyama T."/>
            <person name="Inomata H."/>
            <person name="Amano Y."/>
            <person name="Miyakawa K."/>
            <person name="Tamaki H."/>
            <person name="Naganuma T."/>
            <person name="Kaneko K."/>
        </authorList>
    </citation>
    <scope>NUCLEOTIDE SEQUENCE [LARGE SCALE GENOMIC DNA]</scope>
    <source>
        <strain evidence="3 4">JS1</strain>
    </source>
</reference>
<feature type="compositionally biased region" description="Low complexity" evidence="1">
    <location>
        <begin position="81"/>
        <end position="101"/>
    </location>
</feature>
<comment type="caution">
    <text evidence="3">The sequence shown here is derived from an EMBL/GenBank/DDBJ whole genome shotgun (WGS) entry which is preliminary data.</text>
</comment>
<feature type="domain" description="Rho termination factor-like N-terminal" evidence="2">
    <location>
        <begin position="23"/>
        <end position="67"/>
    </location>
</feature>
<evidence type="ECO:0000256" key="1">
    <source>
        <dbReference type="SAM" id="MobiDB-lite"/>
    </source>
</evidence>
<evidence type="ECO:0000313" key="3">
    <source>
        <dbReference type="EMBL" id="GFM36889.1"/>
    </source>
</evidence>
<dbReference type="SMART" id="SM00959">
    <property type="entry name" value="Rho_N"/>
    <property type="match status" value="1"/>
</dbReference>
<dbReference type="Proteomes" id="UP000503820">
    <property type="component" value="Unassembled WGS sequence"/>
</dbReference>
<sequence>MNPISPTEHSTTENAQLPADAATLTAMTVKELRELATSRFPQIRGVSGLNKGPLIAAIQDAMAQSPQQAAAPEKTPPPSATAPATRKSKATQTTQATQAEKTPIRLPAFPAEECPATTPAGKAKAQRNFLRDYMRTVDDNATRAAVRRQMKRLKKGTRRKPAAE</sequence>
<evidence type="ECO:0000259" key="2">
    <source>
        <dbReference type="SMART" id="SM00959"/>
    </source>
</evidence>
<dbReference type="InterPro" id="IPR011112">
    <property type="entry name" value="Rho-like_N"/>
</dbReference>
<feature type="compositionally biased region" description="Low complexity" evidence="1">
    <location>
        <begin position="60"/>
        <end position="73"/>
    </location>
</feature>
<proteinExistence type="predicted"/>
<name>A0A7J0BT51_9BACT</name>
<dbReference type="AlphaFoldDB" id="A0A7J0BT51"/>
<evidence type="ECO:0000313" key="4">
    <source>
        <dbReference type="Proteomes" id="UP000503820"/>
    </source>
</evidence>
<accession>A0A7J0BT51</accession>